<evidence type="ECO:0000313" key="11">
    <source>
        <dbReference type="EMBL" id="KAJ9610954.1"/>
    </source>
</evidence>
<dbReference type="InterPro" id="IPR055178">
    <property type="entry name" value="RsdA/BaiN/AoA(So)-like_dom"/>
</dbReference>
<evidence type="ECO:0000259" key="10">
    <source>
        <dbReference type="PROSITE" id="PS50059"/>
    </source>
</evidence>
<dbReference type="EMBL" id="JAPDRN010000235">
    <property type="protein sequence ID" value="KAJ9610954.1"/>
    <property type="molecule type" value="Genomic_DNA"/>
</dbReference>
<dbReference type="InterPro" id="IPR036188">
    <property type="entry name" value="FAD/NAD-bd_sf"/>
</dbReference>
<dbReference type="Pfam" id="PF00254">
    <property type="entry name" value="FKBP_C"/>
    <property type="match status" value="1"/>
</dbReference>
<dbReference type="SUPFAM" id="SSF54534">
    <property type="entry name" value="FKBP-like"/>
    <property type="match status" value="1"/>
</dbReference>
<keyword evidence="6 8" id="KW-0697">Rotamase</keyword>
<evidence type="ECO:0000256" key="3">
    <source>
        <dbReference type="ARBA" id="ARBA00013194"/>
    </source>
</evidence>
<evidence type="ECO:0000256" key="6">
    <source>
        <dbReference type="ARBA" id="ARBA00023110"/>
    </source>
</evidence>
<dbReference type="InterPro" id="IPR023166">
    <property type="entry name" value="BaiN-like_dom_sf"/>
</dbReference>
<dbReference type="InterPro" id="IPR004792">
    <property type="entry name" value="BaiN-like"/>
</dbReference>
<sequence>MRRLLLPLLLSLAAVGCSSEPSGPPPGGTIAAFERIDTQPGNGAEAVTGQKVSVHYTGWIYDERADNKHGKTFDSSVERGEPFTFTLGAGQVIRGWDEGVVGMKVGGKRTLMIPPEFGYGDRQVGPIPAGSSLVEVRPPRRVAVIGGGPAGLFAAERLRAAGLDVDLYEAKGSPGRKFLIAGKGGLNLTHSDPRPLFDSRYREQAASVGQWLDGFDAQALRDWAAGFGVETYVGSSGRVFPVDRKAAPLLRGWVRRLKEQGVRLHVNHRWQGWGEDGALRFATESGALDVRADATVLALGGGSWPQLGSDGAWVPALQAHAVDIAPLQSANCGFDVAWTPFFAQRHAGAPLKPVVAHWHGLNGSLIYALSADLRDTINRDGHATLWLDLVPGRDNARLQADLSQPRKGRSFGEHLRRQAGLDAVKTALVFETLGKDAGNDLSAVVTTLKRLPLRLLRPRPMAEVISTAGGVRLDALDDGLMLRALPGVFCAGEMLDWEAPTGGYLLTACYASGLRAADGVTAWLATR</sequence>
<evidence type="ECO:0000256" key="5">
    <source>
        <dbReference type="ARBA" id="ARBA00022827"/>
    </source>
</evidence>
<dbReference type="InterPro" id="IPR057661">
    <property type="entry name" value="RsdA/BaiN/AoA(So)_Rossmann"/>
</dbReference>
<dbReference type="NCBIfam" id="TIGR03862">
    <property type="entry name" value="flavo_PP4765"/>
    <property type="match status" value="1"/>
</dbReference>
<dbReference type="PROSITE" id="PS50059">
    <property type="entry name" value="FKBP_PPIASE"/>
    <property type="match status" value="1"/>
</dbReference>
<feature type="signal peptide" evidence="9">
    <location>
        <begin position="1"/>
        <end position="19"/>
    </location>
</feature>
<dbReference type="PANTHER" id="PTHR42887">
    <property type="entry name" value="OS12G0638800 PROTEIN"/>
    <property type="match status" value="1"/>
</dbReference>
<evidence type="ECO:0000256" key="2">
    <source>
        <dbReference type="ARBA" id="ARBA00001974"/>
    </source>
</evidence>
<name>A0AA39CJW2_9EURO</name>
<comment type="caution">
    <text evidence="11">The sequence shown here is derived from an EMBL/GenBank/DDBJ whole genome shotgun (WGS) entry which is preliminary data.</text>
</comment>
<organism evidence="11">
    <name type="scientific">Knufia peltigerae</name>
    <dbReference type="NCBI Taxonomy" id="1002370"/>
    <lineage>
        <taxon>Eukaryota</taxon>
        <taxon>Fungi</taxon>
        <taxon>Dikarya</taxon>
        <taxon>Ascomycota</taxon>
        <taxon>Pezizomycotina</taxon>
        <taxon>Eurotiomycetes</taxon>
        <taxon>Chaetothyriomycetidae</taxon>
        <taxon>Chaetothyriales</taxon>
        <taxon>Trichomeriaceae</taxon>
        <taxon>Knufia</taxon>
    </lineage>
</organism>
<proteinExistence type="predicted"/>
<keyword evidence="4" id="KW-0285">Flavoprotein</keyword>
<dbReference type="Gene3D" id="1.10.8.260">
    <property type="entry name" value="HI0933 insert domain-like"/>
    <property type="match status" value="1"/>
</dbReference>
<dbReference type="InterPro" id="IPR046357">
    <property type="entry name" value="PPIase_dom_sf"/>
</dbReference>
<dbReference type="Pfam" id="PF22780">
    <property type="entry name" value="HI0933_like_1st"/>
    <property type="match status" value="1"/>
</dbReference>
<dbReference type="InterPro" id="IPR001179">
    <property type="entry name" value="PPIase_FKBP_dom"/>
</dbReference>
<protein>
    <recommendedName>
        <fullName evidence="3 8">peptidylprolyl isomerase</fullName>
        <ecNumber evidence="3 8">5.2.1.8</ecNumber>
    </recommendedName>
</protein>
<dbReference type="Gene3D" id="2.40.30.10">
    <property type="entry name" value="Translation factors"/>
    <property type="match status" value="1"/>
</dbReference>
<comment type="catalytic activity">
    <reaction evidence="1 8">
        <text>[protein]-peptidylproline (omega=180) = [protein]-peptidylproline (omega=0)</text>
        <dbReference type="Rhea" id="RHEA:16237"/>
        <dbReference type="Rhea" id="RHEA-COMP:10747"/>
        <dbReference type="Rhea" id="RHEA-COMP:10748"/>
        <dbReference type="ChEBI" id="CHEBI:83833"/>
        <dbReference type="ChEBI" id="CHEBI:83834"/>
        <dbReference type="EC" id="5.2.1.8"/>
    </reaction>
</comment>
<feature type="chain" id="PRO_5041313798" description="peptidylprolyl isomerase" evidence="9">
    <location>
        <begin position="20"/>
        <end position="527"/>
    </location>
</feature>
<feature type="domain" description="PPIase FKBP-type" evidence="10">
    <location>
        <begin position="49"/>
        <end position="134"/>
    </location>
</feature>
<evidence type="ECO:0000256" key="1">
    <source>
        <dbReference type="ARBA" id="ARBA00000971"/>
    </source>
</evidence>
<keyword evidence="5" id="KW-0274">FAD</keyword>
<dbReference type="SUPFAM" id="SSF51905">
    <property type="entry name" value="FAD/NAD(P)-binding domain"/>
    <property type="match status" value="1"/>
</dbReference>
<dbReference type="GO" id="GO:0003755">
    <property type="term" value="F:peptidyl-prolyl cis-trans isomerase activity"/>
    <property type="evidence" value="ECO:0007669"/>
    <property type="project" value="UniProtKB-KW"/>
</dbReference>
<keyword evidence="9" id="KW-0732">Signal</keyword>
<gene>
    <name evidence="11" type="ORF">H2204_015315</name>
</gene>
<dbReference type="AlphaFoldDB" id="A0AA39CJW2"/>
<dbReference type="PROSITE" id="PS51257">
    <property type="entry name" value="PROKAR_LIPOPROTEIN"/>
    <property type="match status" value="1"/>
</dbReference>
<dbReference type="FunFam" id="3.10.50.40:FF:000006">
    <property type="entry name" value="Peptidyl-prolyl cis-trans isomerase"/>
    <property type="match status" value="1"/>
</dbReference>
<dbReference type="NCBIfam" id="TIGR00275">
    <property type="entry name" value="aminoacetone oxidase family FAD-binding enzyme"/>
    <property type="match status" value="1"/>
</dbReference>
<evidence type="ECO:0000256" key="7">
    <source>
        <dbReference type="ARBA" id="ARBA00023235"/>
    </source>
</evidence>
<evidence type="ECO:0000256" key="4">
    <source>
        <dbReference type="ARBA" id="ARBA00022630"/>
    </source>
</evidence>
<dbReference type="Pfam" id="PF03486">
    <property type="entry name" value="HI0933_like"/>
    <property type="match status" value="1"/>
</dbReference>
<dbReference type="PANTHER" id="PTHR42887:SF1">
    <property type="entry name" value="BLR3961 PROTEIN"/>
    <property type="match status" value="1"/>
</dbReference>
<dbReference type="InterPro" id="IPR022460">
    <property type="entry name" value="Flavoprotein_PP4765"/>
</dbReference>
<dbReference type="Gene3D" id="3.50.50.60">
    <property type="entry name" value="FAD/NAD(P)-binding domain"/>
    <property type="match status" value="1"/>
</dbReference>
<accession>A0AA39CJW2</accession>
<dbReference type="EC" id="5.2.1.8" evidence="3 8"/>
<evidence type="ECO:0000256" key="8">
    <source>
        <dbReference type="PROSITE-ProRule" id="PRU00277"/>
    </source>
</evidence>
<reference evidence="11" key="1">
    <citation type="submission" date="2022-10" db="EMBL/GenBank/DDBJ databases">
        <title>Culturing micro-colonial fungi from biological soil crusts in the Mojave desert and describing Neophaeococcomyces mojavensis, and introducing the new genera and species Taxawa tesnikishii.</title>
        <authorList>
            <person name="Kurbessoian T."/>
            <person name="Stajich J.E."/>
        </authorList>
    </citation>
    <scope>NUCLEOTIDE SEQUENCE</scope>
    <source>
        <strain evidence="11">TK_35</strain>
    </source>
</reference>
<keyword evidence="7 8" id="KW-0413">Isomerase</keyword>
<comment type="cofactor">
    <cofactor evidence="2">
        <name>FAD</name>
        <dbReference type="ChEBI" id="CHEBI:57692"/>
    </cofactor>
</comment>
<evidence type="ECO:0000256" key="9">
    <source>
        <dbReference type="SAM" id="SignalP"/>
    </source>
</evidence>
<dbReference type="Gene3D" id="3.10.50.40">
    <property type="match status" value="1"/>
</dbReference>